<organism evidence="2 3">
    <name type="scientific">Monoraphidium neglectum</name>
    <dbReference type="NCBI Taxonomy" id="145388"/>
    <lineage>
        <taxon>Eukaryota</taxon>
        <taxon>Viridiplantae</taxon>
        <taxon>Chlorophyta</taxon>
        <taxon>core chlorophytes</taxon>
        <taxon>Chlorophyceae</taxon>
        <taxon>CS clade</taxon>
        <taxon>Sphaeropleales</taxon>
        <taxon>Selenastraceae</taxon>
        <taxon>Monoraphidium</taxon>
    </lineage>
</organism>
<reference evidence="2 3" key="1">
    <citation type="journal article" date="2013" name="BMC Genomics">
        <title>Reconstruction of the lipid metabolism for the microalga Monoraphidium neglectum from its genome sequence reveals characteristics suitable for biofuel production.</title>
        <authorList>
            <person name="Bogen C."/>
            <person name="Al-Dilaimi A."/>
            <person name="Albersmeier A."/>
            <person name="Wichmann J."/>
            <person name="Grundmann M."/>
            <person name="Rupp O."/>
            <person name="Lauersen K.J."/>
            <person name="Blifernez-Klassen O."/>
            <person name="Kalinowski J."/>
            <person name="Goesmann A."/>
            <person name="Mussgnug J.H."/>
            <person name="Kruse O."/>
        </authorList>
    </citation>
    <scope>NUCLEOTIDE SEQUENCE [LARGE SCALE GENOMIC DNA]</scope>
    <source>
        <strain evidence="2 3">SAG 48.87</strain>
    </source>
</reference>
<dbReference type="KEGG" id="mng:MNEG_5952"/>
<gene>
    <name evidence="2" type="ORF">MNEG_5952</name>
</gene>
<feature type="compositionally biased region" description="Low complexity" evidence="1">
    <location>
        <begin position="339"/>
        <end position="354"/>
    </location>
</feature>
<protein>
    <submittedName>
        <fullName evidence="2">Uncharacterized protein</fullName>
    </submittedName>
</protein>
<keyword evidence="3" id="KW-1185">Reference proteome</keyword>
<dbReference type="EMBL" id="KK101144">
    <property type="protein sequence ID" value="KIZ02009.1"/>
    <property type="molecule type" value="Genomic_DNA"/>
</dbReference>
<evidence type="ECO:0000313" key="3">
    <source>
        <dbReference type="Proteomes" id="UP000054498"/>
    </source>
</evidence>
<accession>A0A0D2L4E7</accession>
<dbReference type="RefSeq" id="XP_013901028.1">
    <property type="nucleotide sequence ID" value="XM_014045574.1"/>
</dbReference>
<feature type="region of interest" description="Disordered" evidence="1">
    <location>
        <begin position="339"/>
        <end position="358"/>
    </location>
</feature>
<dbReference type="GeneID" id="25738829"/>
<dbReference type="AlphaFoldDB" id="A0A0D2L4E7"/>
<name>A0A0D2L4E7_9CHLO</name>
<proteinExistence type="predicted"/>
<evidence type="ECO:0000313" key="2">
    <source>
        <dbReference type="EMBL" id="KIZ02009.1"/>
    </source>
</evidence>
<sequence length="406" mass="42112">MKALVKPRQRRGILCLGLLAALVAVAYGERDLKELYMISLPSEANHGVVMADSGRLSHDGPSDIAARFRASPAGDEVATEAAAAMMRAGEAAAAADGVALMQKLLAPFPENMVHAARGPASAAQMGSWAAFALDSLMHEADSMMEALEAQQQRFHSALLQQQAHAQALAAFGPGPGHARPPPPRRPCPHRAAMLAAAEARRREASENAAALDELLQRPDGPNMVAVIGGHAVQLVDLSAAAASFEDVDEMDYLQEGAEVEGGAALRDLEGQEPEGSGRLLVLVLSAACAATFVAFVRSLVQLRATLSARGGDGGGSDEAYAKLAGDGDACGGGSLKAYRGGTSRRASRRSTASGDELEHPLLVDQADVGSARVLVVVNETAEQPAAATAAQAYANECYQPLPGKEQ</sequence>
<dbReference type="Proteomes" id="UP000054498">
    <property type="component" value="Unassembled WGS sequence"/>
</dbReference>
<evidence type="ECO:0000256" key="1">
    <source>
        <dbReference type="SAM" id="MobiDB-lite"/>
    </source>
</evidence>